<gene>
    <name evidence="2" type="ORF">HMPREF9473_00761</name>
</gene>
<feature type="transmembrane region" description="Helical" evidence="1">
    <location>
        <begin position="469"/>
        <end position="486"/>
    </location>
</feature>
<sequence length="534" mass="61451">MANSSYSAVNNLNETIGSFKSKVDVKIDSVNTSTASIQATTDKIYDSISKFKQDMIQNEQKQLAHENILRIDQVLKEQFGDHEAIRKTVIGVVKDFDINLVRNSTIQEISEELWITSSRYWLSYALMAVTAWINDYKEVGNNALAECVRRDPVKASLFFCLLNLRFGRNEASSLWFFEYLKTLNPAVMQQESAILLQAYLNGLFGTDKELEHNVNHVIKSWITELNAHQDIAGELVRAYQKYIQLLPAAKECHYQTLQDYCDTYENLKQSYANVSKYDKLIAYIDSMNVELEEQTEGNYKGRVDSILLNLISNYDSEELELKNQQAYFNFIIENDGLVDAAEKQFEEYQNVKSESFDIGKQMIQWAVYDDVDQTDIHVKKFGLQNTKEWFKEAVENWAMMLQETLPLDFPLHIDTWSGVSNGEDQVSLVENMRTYYDNNKFQIMYVNTVNIAAIIVVILSLGLVFVTPYSLAATVIALGLLVFRIIKANKEFPQRVNHSVECLNACMMELADFKQFYSENKDKKAKLLSDVEFL</sequence>
<reference evidence="2 3" key="1">
    <citation type="submission" date="2011-08" db="EMBL/GenBank/DDBJ databases">
        <title>The Genome Sequence of Clostridium hathewayi WAL-18680.</title>
        <authorList>
            <consortium name="The Broad Institute Genome Sequencing Platform"/>
            <person name="Earl A."/>
            <person name="Ward D."/>
            <person name="Feldgarden M."/>
            <person name="Gevers D."/>
            <person name="Finegold S.M."/>
            <person name="Summanen P.H."/>
            <person name="Molitoris D.R."/>
            <person name="Song M."/>
            <person name="Daigneault M."/>
            <person name="Allen-Vercoe E."/>
            <person name="Young S.K."/>
            <person name="Zeng Q."/>
            <person name="Gargeya S."/>
            <person name="Fitzgerald M."/>
            <person name="Haas B."/>
            <person name="Abouelleil A."/>
            <person name="Alvarado L."/>
            <person name="Arachchi H.M."/>
            <person name="Berlin A."/>
            <person name="Brown A."/>
            <person name="Chapman S.B."/>
            <person name="Chen Z."/>
            <person name="Dunbar C."/>
            <person name="Freedman E."/>
            <person name="Gearin G."/>
            <person name="Gellesch M."/>
            <person name="Goldberg J."/>
            <person name="Griggs A."/>
            <person name="Gujja S."/>
            <person name="Heiman D."/>
            <person name="Howarth C."/>
            <person name="Larson L."/>
            <person name="Lui A."/>
            <person name="MacDonald P.J.P."/>
            <person name="Montmayeur A."/>
            <person name="Murphy C."/>
            <person name="Neiman D."/>
            <person name="Pearson M."/>
            <person name="Priest M."/>
            <person name="Roberts A."/>
            <person name="Saif S."/>
            <person name="Shea T."/>
            <person name="Shenoy N."/>
            <person name="Sisk P."/>
            <person name="Stolte C."/>
            <person name="Sykes S."/>
            <person name="Wortman J."/>
            <person name="Nusbaum C."/>
            <person name="Birren B."/>
        </authorList>
    </citation>
    <scope>NUCLEOTIDE SEQUENCE [LARGE SCALE GENOMIC DNA]</scope>
    <source>
        <strain evidence="2 3">WAL-18680</strain>
    </source>
</reference>
<organism evidence="2 3">
    <name type="scientific">Hungatella hathewayi WAL-18680</name>
    <dbReference type="NCBI Taxonomy" id="742737"/>
    <lineage>
        <taxon>Bacteria</taxon>
        <taxon>Bacillati</taxon>
        <taxon>Bacillota</taxon>
        <taxon>Clostridia</taxon>
        <taxon>Lachnospirales</taxon>
        <taxon>Lachnospiraceae</taxon>
        <taxon>Hungatella</taxon>
    </lineage>
</organism>
<protein>
    <submittedName>
        <fullName evidence="2">Uncharacterized protein</fullName>
    </submittedName>
</protein>
<dbReference type="Proteomes" id="UP000005384">
    <property type="component" value="Unassembled WGS sequence"/>
</dbReference>
<keyword evidence="1" id="KW-0472">Membrane</keyword>
<keyword evidence="1" id="KW-1133">Transmembrane helix</keyword>
<dbReference type="OrthoDB" id="3948624at2"/>
<name>G5IBI3_9FIRM</name>
<keyword evidence="3" id="KW-1185">Reference proteome</keyword>
<dbReference type="EMBL" id="ADLN01000006">
    <property type="protein sequence ID" value="EHI61146.1"/>
    <property type="molecule type" value="Genomic_DNA"/>
</dbReference>
<evidence type="ECO:0000313" key="2">
    <source>
        <dbReference type="EMBL" id="EHI61146.1"/>
    </source>
</evidence>
<accession>G5IBI3</accession>
<comment type="caution">
    <text evidence="2">The sequence shown here is derived from an EMBL/GenBank/DDBJ whole genome shotgun (WGS) entry which is preliminary data.</text>
</comment>
<feature type="transmembrane region" description="Helical" evidence="1">
    <location>
        <begin position="443"/>
        <end position="463"/>
    </location>
</feature>
<evidence type="ECO:0000256" key="1">
    <source>
        <dbReference type="SAM" id="Phobius"/>
    </source>
</evidence>
<keyword evidence="1" id="KW-0812">Transmembrane</keyword>
<proteinExistence type="predicted"/>
<dbReference type="RefSeq" id="WP_006778747.1">
    <property type="nucleotide sequence ID" value="NZ_CP040506.1"/>
</dbReference>
<dbReference type="HOGENOM" id="CLU_509740_0_0_9"/>
<dbReference type="AlphaFoldDB" id="G5IBI3"/>
<dbReference type="PATRIC" id="fig|742737.3.peg.757"/>
<evidence type="ECO:0000313" key="3">
    <source>
        <dbReference type="Proteomes" id="UP000005384"/>
    </source>
</evidence>